<gene>
    <name evidence="1" type="ORF">GAO09_10975</name>
</gene>
<name>A0A6A8ABJ7_9HYPH</name>
<protein>
    <submittedName>
        <fullName evidence="1">Uncharacterized protein</fullName>
    </submittedName>
</protein>
<dbReference type="Proteomes" id="UP000435138">
    <property type="component" value="Unassembled WGS sequence"/>
</dbReference>
<dbReference type="AlphaFoldDB" id="A0A6A8ABJ7"/>
<dbReference type="RefSeq" id="WP_153354055.1">
    <property type="nucleotide sequence ID" value="NZ_JAYKOO010000006.1"/>
</dbReference>
<organism evidence="1 2">
    <name type="scientific">Endobacterium cereale</name>
    <dbReference type="NCBI Taxonomy" id="2663029"/>
    <lineage>
        <taxon>Bacteria</taxon>
        <taxon>Pseudomonadati</taxon>
        <taxon>Pseudomonadota</taxon>
        <taxon>Alphaproteobacteria</taxon>
        <taxon>Hyphomicrobiales</taxon>
        <taxon>Rhizobiaceae</taxon>
        <taxon>Endobacterium</taxon>
    </lineage>
</organism>
<keyword evidence="2" id="KW-1185">Reference proteome</keyword>
<dbReference type="EMBL" id="WIXI01000041">
    <property type="protein sequence ID" value="MQY46566.1"/>
    <property type="molecule type" value="Genomic_DNA"/>
</dbReference>
<comment type="caution">
    <text evidence="1">The sequence shown here is derived from an EMBL/GenBank/DDBJ whole genome shotgun (WGS) entry which is preliminary data.</text>
</comment>
<evidence type="ECO:0000313" key="1">
    <source>
        <dbReference type="EMBL" id="MQY46566.1"/>
    </source>
</evidence>
<accession>A0A6A8ABJ7</accession>
<evidence type="ECO:0000313" key="2">
    <source>
        <dbReference type="Proteomes" id="UP000435138"/>
    </source>
</evidence>
<reference evidence="1 2" key="1">
    <citation type="submission" date="2019-11" db="EMBL/GenBank/DDBJ databases">
        <title>Genome analysis of Rhizobacterium cereale a novel genus and species isolated from maize roots in North Spain.</title>
        <authorList>
            <person name="Menendez E."/>
            <person name="Flores-Felix J.D."/>
            <person name="Ramirez-Bahena M.-H."/>
            <person name="Igual J.M."/>
            <person name="Garcia-Fraile P."/>
            <person name="Peix A."/>
            <person name="Velazquez E."/>
        </authorList>
    </citation>
    <scope>NUCLEOTIDE SEQUENCE [LARGE SCALE GENOMIC DNA]</scope>
    <source>
        <strain evidence="1 2">RZME27</strain>
    </source>
</reference>
<proteinExistence type="predicted"/>
<sequence>MTDPANVQALKPEMDALWGQLNSYAVRYHLSGAERDRLVEHTFIELANEPETIPEKPVEQAIAETMHRVFMSGKSAH</sequence>